<dbReference type="InParanoid" id="A0A212EVT0"/>
<evidence type="ECO:0000313" key="1">
    <source>
        <dbReference type="EMBL" id="OWR45605.1"/>
    </source>
</evidence>
<comment type="caution">
    <text evidence="1">The sequence shown here is derived from an EMBL/GenBank/DDBJ whole genome shotgun (WGS) entry which is preliminary data.</text>
</comment>
<proteinExistence type="predicted"/>
<dbReference type="Proteomes" id="UP000007151">
    <property type="component" value="Unassembled WGS sequence"/>
</dbReference>
<dbReference type="AlphaFoldDB" id="A0A212EVT0"/>
<dbReference type="KEGG" id="dpl:KGM_212217"/>
<evidence type="ECO:0000313" key="2">
    <source>
        <dbReference type="Proteomes" id="UP000007151"/>
    </source>
</evidence>
<dbReference type="EMBL" id="AGBW02012120">
    <property type="protein sequence ID" value="OWR45605.1"/>
    <property type="molecule type" value="Genomic_DNA"/>
</dbReference>
<gene>
    <name evidence="1" type="ORF">KGM_212217</name>
</gene>
<sequence>MVNIKSSTILDSEQSSFFGLTHEVNISPSTLELMEQLTDEVFDRSRGDRRVRRYFDAYDTPFIGSGRRTNYNSNYD</sequence>
<accession>A0A212EVT0</accession>
<organism evidence="1 2">
    <name type="scientific">Danaus plexippus plexippus</name>
    <dbReference type="NCBI Taxonomy" id="278856"/>
    <lineage>
        <taxon>Eukaryota</taxon>
        <taxon>Metazoa</taxon>
        <taxon>Ecdysozoa</taxon>
        <taxon>Arthropoda</taxon>
        <taxon>Hexapoda</taxon>
        <taxon>Insecta</taxon>
        <taxon>Pterygota</taxon>
        <taxon>Neoptera</taxon>
        <taxon>Endopterygota</taxon>
        <taxon>Lepidoptera</taxon>
        <taxon>Glossata</taxon>
        <taxon>Ditrysia</taxon>
        <taxon>Papilionoidea</taxon>
        <taxon>Nymphalidae</taxon>
        <taxon>Danainae</taxon>
        <taxon>Danaini</taxon>
        <taxon>Danaina</taxon>
        <taxon>Danaus</taxon>
        <taxon>Danaus</taxon>
    </lineage>
</organism>
<name>A0A212EVT0_DANPL</name>
<reference evidence="1 2" key="1">
    <citation type="journal article" date="2011" name="Cell">
        <title>The monarch butterfly genome yields insights into long-distance migration.</title>
        <authorList>
            <person name="Zhan S."/>
            <person name="Merlin C."/>
            <person name="Boore J.L."/>
            <person name="Reppert S.M."/>
        </authorList>
    </citation>
    <scope>NUCLEOTIDE SEQUENCE [LARGE SCALE GENOMIC DNA]</scope>
    <source>
        <strain evidence="1">F-2</strain>
    </source>
</reference>
<protein>
    <submittedName>
        <fullName evidence="1">Uncharacterized protein</fullName>
    </submittedName>
</protein>
<keyword evidence="2" id="KW-1185">Reference proteome</keyword>